<keyword evidence="5 6" id="KW-0472">Membrane</keyword>
<organism evidence="7 8">
    <name type="scientific">Pontibacter toksunensis</name>
    <dbReference type="NCBI Taxonomy" id="1332631"/>
    <lineage>
        <taxon>Bacteria</taxon>
        <taxon>Pseudomonadati</taxon>
        <taxon>Bacteroidota</taxon>
        <taxon>Cytophagia</taxon>
        <taxon>Cytophagales</taxon>
        <taxon>Hymenobacteraceae</taxon>
        <taxon>Pontibacter</taxon>
    </lineage>
</organism>
<feature type="transmembrane region" description="Helical" evidence="6">
    <location>
        <begin position="274"/>
        <end position="291"/>
    </location>
</feature>
<dbReference type="PANTHER" id="PTHR30250">
    <property type="entry name" value="PST FAMILY PREDICTED COLANIC ACID TRANSPORTER"/>
    <property type="match status" value="1"/>
</dbReference>
<evidence type="ECO:0000256" key="5">
    <source>
        <dbReference type="ARBA" id="ARBA00023136"/>
    </source>
</evidence>
<dbReference type="InterPro" id="IPR050833">
    <property type="entry name" value="Poly_Biosynth_Transport"/>
</dbReference>
<comment type="subcellular location">
    <subcellularLocation>
        <location evidence="1">Cell membrane</location>
        <topology evidence="1">Multi-pass membrane protein</topology>
    </subcellularLocation>
</comment>
<feature type="transmembrane region" description="Helical" evidence="6">
    <location>
        <begin position="183"/>
        <end position="205"/>
    </location>
</feature>
<evidence type="ECO:0000313" key="7">
    <source>
        <dbReference type="EMBL" id="MFD3002765.1"/>
    </source>
</evidence>
<accession>A0ABW6BY90</accession>
<feature type="transmembrane region" description="Helical" evidence="6">
    <location>
        <begin position="371"/>
        <end position="393"/>
    </location>
</feature>
<keyword evidence="2" id="KW-1003">Cell membrane</keyword>
<feature type="transmembrane region" description="Helical" evidence="6">
    <location>
        <begin position="243"/>
        <end position="268"/>
    </location>
</feature>
<dbReference type="RefSeq" id="WP_377488794.1">
    <property type="nucleotide sequence ID" value="NZ_JBHUOX010000019.1"/>
</dbReference>
<keyword evidence="3 6" id="KW-0812">Transmembrane</keyword>
<feature type="transmembrane region" description="Helical" evidence="6">
    <location>
        <begin position="399"/>
        <end position="416"/>
    </location>
</feature>
<evidence type="ECO:0000256" key="1">
    <source>
        <dbReference type="ARBA" id="ARBA00004651"/>
    </source>
</evidence>
<proteinExistence type="predicted"/>
<evidence type="ECO:0000256" key="4">
    <source>
        <dbReference type="ARBA" id="ARBA00022989"/>
    </source>
</evidence>
<evidence type="ECO:0000313" key="8">
    <source>
        <dbReference type="Proteomes" id="UP001597641"/>
    </source>
</evidence>
<evidence type="ECO:0000256" key="3">
    <source>
        <dbReference type="ARBA" id="ARBA00022692"/>
    </source>
</evidence>
<dbReference type="Proteomes" id="UP001597641">
    <property type="component" value="Unassembled WGS sequence"/>
</dbReference>
<keyword evidence="8" id="KW-1185">Reference proteome</keyword>
<protein>
    <submittedName>
        <fullName evidence="7">Polysaccharide biosynthesis protein</fullName>
    </submittedName>
</protein>
<dbReference type="PANTHER" id="PTHR30250:SF26">
    <property type="entry name" value="PSMA PROTEIN"/>
    <property type="match status" value="1"/>
</dbReference>
<evidence type="ECO:0000256" key="6">
    <source>
        <dbReference type="SAM" id="Phobius"/>
    </source>
</evidence>
<comment type="caution">
    <text evidence="7">The sequence shown here is derived from an EMBL/GenBank/DDBJ whole genome shotgun (WGS) entry which is preliminary data.</text>
</comment>
<feature type="transmembrane region" description="Helical" evidence="6">
    <location>
        <begin position="107"/>
        <end position="123"/>
    </location>
</feature>
<feature type="transmembrane region" description="Helical" evidence="6">
    <location>
        <begin position="130"/>
        <end position="152"/>
    </location>
</feature>
<feature type="transmembrane region" description="Helical" evidence="6">
    <location>
        <begin position="20"/>
        <end position="46"/>
    </location>
</feature>
<dbReference type="EMBL" id="JBHUOX010000019">
    <property type="protein sequence ID" value="MFD3002765.1"/>
    <property type="molecule type" value="Genomic_DNA"/>
</dbReference>
<name>A0ABW6BY90_9BACT</name>
<gene>
    <name evidence="7" type="ORF">ACFS7Z_20505</name>
</gene>
<sequence length="439" mass="48657">MKTLKQQIDANPSITKAVKWGRLITLTGAAQVVVQAVSFICGILVIRLLPTHEYALYTIANTMLGTITVLADGGVSTGVMAYGGKVHNNREELGRVLAVGFDLRKKLAFGSLLIATPVLLFLLKHNGASYFTSLLIVASLIPAIITILYSSLYEVVPKLKQEILPLQKIHIVTSFGRLSLLSISLFVFPWACVAILAAGLPQIWANSKLQRLSFKYTSLSLRVDPVIKNEILSIVKRILPNSVYYCFFGQISIWLLSIFGSTVAVAQIGALGRLSMVINIFYVLFYTLILPRFARLNTESKILLKRFLQIQFVLLLLSISLVLFVLLFSSELVWLLGENYSNLSIELLLFMIGACANFIAGVTYHTCSSRGWVLSPFVLVPVSVIGIIFSAYLFDVSSLQGILLLNIFIAVLQLIMNEVYAVCKLIGIDKHDLQRFIKF</sequence>
<keyword evidence="4 6" id="KW-1133">Transmembrane helix</keyword>
<evidence type="ECO:0000256" key="2">
    <source>
        <dbReference type="ARBA" id="ARBA00022475"/>
    </source>
</evidence>
<reference evidence="8" key="1">
    <citation type="journal article" date="2019" name="Int. J. Syst. Evol. Microbiol.">
        <title>The Global Catalogue of Microorganisms (GCM) 10K type strain sequencing project: providing services to taxonomists for standard genome sequencing and annotation.</title>
        <authorList>
            <consortium name="The Broad Institute Genomics Platform"/>
            <consortium name="The Broad Institute Genome Sequencing Center for Infectious Disease"/>
            <person name="Wu L."/>
            <person name="Ma J."/>
        </authorList>
    </citation>
    <scope>NUCLEOTIDE SEQUENCE [LARGE SCALE GENOMIC DNA]</scope>
    <source>
        <strain evidence="8">KCTC 23984</strain>
    </source>
</reference>
<feature type="transmembrane region" description="Helical" evidence="6">
    <location>
        <begin position="312"/>
        <end position="337"/>
    </location>
</feature>
<feature type="transmembrane region" description="Helical" evidence="6">
    <location>
        <begin position="343"/>
        <end position="364"/>
    </location>
</feature>